<gene>
    <name evidence="1" type="ORF">ILYODFUR_014929</name>
</gene>
<accession>A0ABV0UGC9</accession>
<proteinExistence type="predicted"/>
<name>A0ABV0UGC9_9TELE</name>
<organism evidence="1 2">
    <name type="scientific">Ilyodon furcidens</name>
    <name type="common">goldbreast splitfin</name>
    <dbReference type="NCBI Taxonomy" id="33524"/>
    <lineage>
        <taxon>Eukaryota</taxon>
        <taxon>Metazoa</taxon>
        <taxon>Chordata</taxon>
        <taxon>Craniata</taxon>
        <taxon>Vertebrata</taxon>
        <taxon>Euteleostomi</taxon>
        <taxon>Actinopterygii</taxon>
        <taxon>Neopterygii</taxon>
        <taxon>Teleostei</taxon>
        <taxon>Neoteleostei</taxon>
        <taxon>Acanthomorphata</taxon>
        <taxon>Ovalentaria</taxon>
        <taxon>Atherinomorphae</taxon>
        <taxon>Cyprinodontiformes</taxon>
        <taxon>Goodeidae</taxon>
        <taxon>Ilyodon</taxon>
    </lineage>
</organism>
<evidence type="ECO:0000313" key="1">
    <source>
        <dbReference type="EMBL" id="MEQ2244225.1"/>
    </source>
</evidence>
<dbReference type="EMBL" id="JAHRIQ010070795">
    <property type="protein sequence ID" value="MEQ2244225.1"/>
    <property type="molecule type" value="Genomic_DNA"/>
</dbReference>
<sequence>MDCGAVLQADNGHDLCPTCLGRDHLVEVLSENPCMNCSFMPRASRVARLAQWCPQDDVDLLPSGQVALLRRSKRRGETGGTQERCHVSPQTAECWLPCTSQSRHAWTVCQQLNPLLLL</sequence>
<comment type="caution">
    <text evidence="1">The sequence shown here is derived from an EMBL/GenBank/DDBJ whole genome shotgun (WGS) entry which is preliminary data.</text>
</comment>
<dbReference type="Proteomes" id="UP001482620">
    <property type="component" value="Unassembled WGS sequence"/>
</dbReference>
<keyword evidence="2" id="KW-1185">Reference proteome</keyword>
<evidence type="ECO:0000313" key="2">
    <source>
        <dbReference type="Proteomes" id="UP001482620"/>
    </source>
</evidence>
<protein>
    <submittedName>
        <fullName evidence="1">Uncharacterized protein</fullName>
    </submittedName>
</protein>
<reference evidence="1 2" key="1">
    <citation type="submission" date="2021-06" db="EMBL/GenBank/DDBJ databases">
        <authorList>
            <person name="Palmer J.M."/>
        </authorList>
    </citation>
    <scope>NUCLEOTIDE SEQUENCE [LARGE SCALE GENOMIC DNA]</scope>
    <source>
        <strain evidence="2">if_2019</strain>
        <tissue evidence="1">Muscle</tissue>
    </source>
</reference>